<feature type="transmembrane region" description="Helical" evidence="1">
    <location>
        <begin position="288"/>
        <end position="308"/>
    </location>
</feature>
<proteinExistence type="predicted"/>
<feature type="transmembrane region" description="Helical" evidence="1">
    <location>
        <begin position="20"/>
        <end position="48"/>
    </location>
</feature>
<protein>
    <recommendedName>
        <fullName evidence="3">Bacterial sugar transferase domain-containing protein</fullName>
    </recommendedName>
</protein>
<dbReference type="Pfam" id="PF13727">
    <property type="entry name" value="CoA_binding_3"/>
    <property type="match status" value="1"/>
</dbReference>
<organism evidence="2">
    <name type="scientific">marine sediment metagenome</name>
    <dbReference type="NCBI Taxonomy" id="412755"/>
    <lineage>
        <taxon>unclassified sequences</taxon>
        <taxon>metagenomes</taxon>
        <taxon>ecological metagenomes</taxon>
    </lineage>
</organism>
<gene>
    <name evidence="2" type="ORF">S01H4_06353</name>
</gene>
<feature type="transmembrane region" description="Helical" evidence="1">
    <location>
        <begin position="68"/>
        <end position="87"/>
    </location>
</feature>
<reference evidence="2" key="1">
    <citation type="journal article" date="2014" name="Front. Microbiol.">
        <title>High frequency of phylogenetically diverse reductive dehalogenase-homologous genes in deep subseafloor sedimentary metagenomes.</title>
        <authorList>
            <person name="Kawai M."/>
            <person name="Futagami T."/>
            <person name="Toyoda A."/>
            <person name="Takaki Y."/>
            <person name="Nishi S."/>
            <person name="Hori S."/>
            <person name="Arai W."/>
            <person name="Tsubouchi T."/>
            <person name="Morono Y."/>
            <person name="Uchiyama I."/>
            <person name="Ito T."/>
            <person name="Fujiyama A."/>
            <person name="Inagaki F."/>
            <person name="Takami H."/>
        </authorList>
    </citation>
    <scope>NUCLEOTIDE SEQUENCE</scope>
    <source>
        <strain evidence="2">Expedition CK06-06</strain>
    </source>
</reference>
<evidence type="ECO:0000256" key="1">
    <source>
        <dbReference type="SAM" id="Phobius"/>
    </source>
</evidence>
<feature type="transmembrane region" description="Helical" evidence="1">
    <location>
        <begin position="99"/>
        <end position="119"/>
    </location>
</feature>
<name>X1BPM7_9ZZZZ</name>
<feature type="transmembrane region" description="Helical" evidence="1">
    <location>
        <begin position="131"/>
        <end position="150"/>
    </location>
</feature>
<evidence type="ECO:0000313" key="2">
    <source>
        <dbReference type="EMBL" id="GAG74086.1"/>
    </source>
</evidence>
<accession>X1BPM7</accession>
<feature type="non-terminal residue" evidence="2">
    <location>
        <position position="309"/>
    </location>
</feature>
<dbReference type="EMBL" id="BART01001946">
    <property type="protein sequence ID" value="GAG74086.1"/>
    <property type="molecule type" value="Genomic_DNA"/>
</dbReference>
<keyword evidence="1" id="KW-0472">Membrane</keyword>
<evidence type="ECO:0008006" key="3">
    <source>
        <dbReference type="Google" id="ProtNLM"/>
    </source>
</evidence>
<keyword evidence="1" id="KW-0812">Transmembrane</keyword>
<sequence>MTKGFLIVYTYQGIMRKNDLFFSLILVPLDSIMISGAFLLAYLVRFQFEATALPSVKDLGASEFTAEFIYLIPIWIIIFAFLGLYKINIVGKRISTEAIKVFMAVSTSVLITVIVLFGIRSTEFSRLLLIYMWFFAITLVFLERVIMIMLQRALYKKGVGLKKVILLKNGGKLEQRLENDMSRPNTMGYKLINVYSALEITPQKLAKVIAKEKPDLILQTNTKQSEEKSIAIMRVCLDRGVEFTFVPNLLNIIQTKTELADFFSTPLFIVRGSPLEGWGRMVKRTMDIIGSLIAIILASPFFIIVALAV</sequence>
<comment type="caution">
    <text evidence="2">The sequence shown here is derived from an EMBL/GenBank/DDBJ whole genome shotgun (WGS) entry which is preliminary data.</text>
</comment>
<dbReference type="Gene3D" id="3.40.50.720">
    <property type="entry name" value="NAD(P)-binding Rossmann-like Domain"/>
    <property type="match status" value="1"/>
</dbReference>
<keyword evidence="1" id="KW-1133">Transmembrane helix</keyword>
<dbReference type="AlphaFoldDB" id="X1BPM7"/>